<dbReference type="SUPFAM" id="SSF52151">
    <property type="entry name" value="FabD/lysophospholipase-like"/>
    <property type="match status" value="1"/>
</dbReference>
<dbReference type="InterPro" id="IPR050301">
    <property type="entry name" value="NTE"/>
</dbReference>
<feature type="short sequence motif" description="GXSXG" evidence="4">
    <location>
        <begin position="42"/>
        <end position="46"/>
    </location>
</feature>
<feature type="short sequence motif" description="DGA/G" evidence="4">
    <location>
        <begin position="157"/>
        <end position="159"/>
    </location>
</feature>
<keyword evidence="2 4" id="KW-0442">Lipid degradation</keyword>
<evidence type="ECO:0000256" key="1">
    <source>
        <dbReference type="ARBA" id="ARBA00022801"/>
    </source>
</evidence>
<feature type="domain" description="PNPLA" evidence="5">
    <location>
        <begin position="11"/>
        <end position="170"/>
    </location>
</feature>
<dbReference type="Proteomes" id="UP001209922">
    <property type="component" value="Unassembled WGS sequence"/>
</dbReference>
<evidence type="ECO:0000256" key="3">
    <source>
        <dbReference type="ARBA" id="ARBA00023098"/>
    </source>
</evidence>
<dbReference type="PANTHER" id="PTHR14226:SF76">
    <property type="entry name" value="NTE FAMILY PROTEIN RSSA"/>
    <property type="match status" value="1"/>
</dbReference>
<reference evidence="6 7" key="1">
    <citation type="submission" date="2022-10" db="EMBL/GenBank/DDBJ databases">
        <title>Xanthomonas sp. H13-6.</title>
        <authorList>
            <person name="Liu X."/>
            <person name="Deng Z."/>
            <person name="Jiang Y."/>
            <person name="Yu T."/>
            <person name="Ai J."/>
        </authorList>
    </citation>
    <scope>NUCLEOTIDE SEQUENCE [LARGE SCALE GENOMIC DNA]</scope>
    <source>
        <strain evidence="6 7">H13-6</strain>
    </source>
</reference>
<dbReference type="Gene3D" id="3.40.1090.10">
    <property type="entry name" value="Cytosolic phospholipase A2 catalytic domain"/>
    <property type="match status" value="1"/>
</dbReference>
<dbReference type="RefSeq" id="WP_265128011.1">
    <property type="nucleotide sequence ID" value="NZ_JAPCHY010000008.1"/>
</dbReference>
<gene>
    <name evidence="6" type="primary">rssA</name>
    <name evidence="6" type="ORF">OK345_10980</name>
</gene>
<accession>A0ABT3JX05</accession>
<sequence length="304" mass="31921">MDTPCKPRIGLALGGGSARGWAHIGVISALEENGIRPDVIAGTSIGALVGAVHAGGQLGPFEDWVRTLTPRDVMSLMDFQFGGGVLKGVRLMDFLRNRFNDAQIEDLAIPFAATATVLQTGAEVWLRSGSAIDAVRASIALPALFTPVHHEGRLLVDGGLVNPVPVSLARAMEADIVIAVDLASGLLGRNLRPSEAKPAEPGGHEWLRRLQASVGGLLSSSARTEPSLPSLLSVVSTSIDIMQVRITRSRMAGDPPEVLLRPQVADIGLLDFHRAAEGIEAGRRAVEVDLPSLKLHCAAATADG</sequence>
<evidence type="ECO:0000256" key="4">
    <source>
        <dbReference type="PROSITE-ProRule" id="PRU01161"/>
    </source>
</evidence>
<comment type="caution">
    <text evidence="4">Lacks conserved residue(s) required for the propagation of feature annotation.</text>
</comment>
<dbReference type="NCBIfam" id="NF007623">
    <property type="entry name" value="PRK10279.1"/>
    <property type="match status" value="1"/>
</dbReference>
<evidence type="ECO:0000256" key="2">
    <source>
        <dbReference type="ARBA" id="ARBA00022963"/>
    </source>
</evidence>
<dbReference type="InterPro" id="IPR002641">
    <property type="entry name" value="PNPLA_dom"/>
</dbReference>
<organism evidence="6 7">
    <name type="scientific">Xanthomonas chitinilytica</name>
    <dbReference type="NCBI Taxonomy" id="2989819"/>
    <lineage>
        <taxon>Bacteria</taxon>
        <taxon>Pseudomonadati</taxon>
        <taxon>Pseudomonadota</taxon>
        <taxon>Gammaproteobacteria</taxon>
        <taxon>Lysobacterales</taxon>
        <taxon>Lysobacteraceae</taxon>
        <taxon>Xanthomonas</taxon>
    </lineage>
</organism>
<keyword evidence="3 4" id="KW-0443">Lipid metabolism</keyword>
<proteinExistence type="predicted"/>
<feature type="active site" description="Nucleophile" evidence="4">
    <location>
        <position position="44"/>
    </location>
</feature>
<dbReference type="InterPro" id="IPR016035">
    <property type="entry name" value="Acyl_Trfase/lysoPLipase"/>
</dbReference>
<evidence type="ECO:0000313" key="6">
    <source>
        <dbReference type="EMBL" id="MCW4473027.1"/>
    </source>
</evidence>
<protein>
    <submittedName>
        <fullName evidence="6">Patatin-like phospholipase RssA</fullName>
    </submittedName>
</protein>
<name>A0ABT3JX05_9XANT</name>
<comment type="caution">
    <text evidence="6">The sequence shown here is derived from an EMBL/GenBank/DDBJ whole genome shotgun (WGS) entry which is preliminary data.</text>
</comment>
<evidence type="ECO:0000259" key="5">
    <source>
        <dbReference type="PROSITE" id="PS51635"/>
    </source>
</evidence>
<evidence type="ECO:0000313" key="7">
    <source>
        <dbReference type="Proteomes" id="UP001209922"/>
    </source>
</evidence>
<dbReference type="PROSITE" id="PS51635">
    <property type="entry name" value="PNPLA"/>
    <property type="match status" value="1"/>
</dbReference>
<keyword evidence="1 4" id="KW-0378">Hydrolase</keyword>
<keyword evidence="7" id="KW-1185">Reference proteome</keyword>
<dbReference type="Pfam" id="PF01734">
    <property type="entry name" value="Patatin"/>
    <property type="match status" value="1"/>
</dbReference>
<dbReference type="PANTHER" id="PTHR14226">
    <property type="entry name" value="NEUROPATHY TARGET ESTERASE/SWISS CHEESE D.MELANOGASTER"/>
    <property type="match status" value="1"/>
</dbReference>
<feature type="active site" description="Proton acceptor" evidence="4">
    <location>
        <position position="157"/>
    </location>
</feature>
<dbReference type="EMBL" id="JAPCHY010000008">
    <property type="protein sequence ID" value="MCW4473027.1"/>
    <property type="molecule type" value="Genomic_DNA"/>
</dbReference>